<dbReference type="Proteomes" id="UP001295444">
    <property type="component" value="Chromosome 02"/>
</dbReference>
<protein>
    <submittedName>
        <fullName evidence="1">Uncharacterized protein</fullName>
    </submittedName>
</protein>
<sequence length="175" mass="19140">MAPSPPSSSHSTADSTTLADIGAELHSMAAQTVTNQDMATVFATLHEAIHAEVTALKAEVYAHDFRLLSQETCTQALTDEAHVTNNAITWQGSMLLALRRQLEELVNRSCRSNIRVHWVQETQGLENAEEVLSSLFCLILISLPLSGLSRHTKLQGPEYETDLHAALFAVSTCIK</sequence>
<keyword evidence="2" id="KW-1185">Reference proteome</keyword>
<evidence type="ECO:0000313" key="2">
    <source>
        <dbReference type="Proteomes" id="UP001295444"/>
    </source>
</evidence>
<dbReference type="AlphaFoldDB" id="A0AAD1RA24"/>
<name>A0AAD1RA24_PELCU</name>
<organism evidence="1 2">
    <name type="scientific">Pelobates cultripes</name>
    <name type="common">Western spadefoot toad</name>
    <dbReference type="NCBI Taxonomy" id="61616"/>
    <lineage>
        <taxon>Eukaryota</taxon>
        <taxon>Metazoa</taxon>
        <taxon>Chordata</taxon>
        <taxon>Craniata</taxon>
        <taxon>Vertebrata</taxon>
        <taxon>Euteleostomi</taxon>
        <taxon>Amphibia</taxon>
        <taxon>Batrachia</taxon>
        <taxon>Anura</taxon>
        <taxon>Pelobatoidea</taxon>
        <taxon>Pelobatidae</taxon>
        <taxon>Pelobates</taxon>
    </lineage>
</organism>
<evidence type="ECO:0000313" key="1">
    <source>
        <dbReference type="EMBL" id="CAH2246306.1"/>
    </source>
</evidence>
<reference evidence="1" key="1">
    <citation type="submission" date="2022-03" db="EMBL/GenBank/DDBJ databases">
        <authorList>
            <person name="Alioto T."/>
            <person name="Alioto T."/>
            <person name="Gomez Garrido J."/>
        </authorList>
    </citation>
    <scope>NUCLEOTIDE SEQUENCE</scope>
</reference>
<proteinExistence type="predicted"/>
<accession>A0AAD1RA24</accession>
<dbReference type="EMBL" id="OW240913">
    <property type="protein sequence ID" value="CAH2246306.1"/>
    <property type="molecule type" value="Genomic_DNA"/>
</dbReference>
<gene>
    <name evidence="1" type="ORF">PECUL_23A043375</name>
</gene>